<keyword evidence="3" id="KW-1185">Reference proteome</keyword>
<feature type="region of interest" description="Disordered" evidence="1">
    <location>
        <begin position="147"/>
        <end position="194"/>
    </location>
</feature>
<protein>
    <submittedName>
        <fullName evidence="2">Uncharacterized protein</fullName>
    </submittedName>
</protein>
<reference evidence="2 3" key="1">
    <citation type="submission" date="2020-08" db="EMBL/GenBank/DDBJ databases">
        <title>Sequencing the genomes of 1000 actinobacteria strains.</title>
        <authorList>
            <person name="Klenk H.-P."/>
        </authorList>
    </citation>
    <scope>NUCLEOTIDE SEQUENCE [LARGE SCALE GENOMIC DNA]</scope>
    <source>
        <strain evidence="2 3">DSM 41654</strain>
    </source>
</reference>
<dbReference type="EMBL" id="JACHJV010000001">
    <property type="protein sequence ID" value="MBB4921948.1"/>
    <property type="molecule type" value="Genomic_DNA"/>
</dbReference>
<accession>A0A7W7QY57</accession>
<comment type="caution">
    <text evidence="2">The sequence shown here is derived from an EMBL/GenBank/DDBJ whole genome shotgun (WGS) entry which is preliminary data.</text>
</comment>
<gene>
    <name evidence="2" type="ORF">FHR34_000941</name>
</gene>
<name>A0A7W7QY57_KITKI</name>
<dbReference type="AlphaFoldDB" id="A0A7W7QY57"/>
<organism evidence="2 3">
    <name type="scientific">Kitasatospora kifunensis</name>
    <name type="common">Streptomyces kifunensis</name>
    <dbReference type="NCBI Taxonomy" id="58351"/>
    <lineage>
        <taxon>Bacteria</taxon>
        <taxon>Bacillati</taxon>
        <taxon>Actinomycetota</taxon>
        <taxon>Actinomycetes</taxon>
        <taxon>Kitasatosporales</taxon>
        <taxon>Streptomycetaceae</taxon>
        <taxon>Kitasatospora</taxon>
    </lineage>
</organism>
<evidence type="ECO:0000313" key="3">
    <source>
        <dbReference type="Proteomes" id="UP000540506"/>
    </source>
</evidence>
<dbReference type="Proteomes" id="UP000540506">
    <property type="component" value="Unassembled WGS sequence"/>
</dbReference>
<proteinExistence type="predicted"/>
<evidence type="ECO:0000256" key="1">
    <source>
        <dbReference type="SAM" id="MobiDB-lite"/>
    </source>
</evidence>
<evidence type="ECO:0000313" key="2">
    <source>
        <dbReference type="EMBL" id="MBB4921948.1"/>
    </source>
</evidence>
<sequence length="194" mass="20818">MQWQFNVEENQASGLHITEAQLPEAKRKEAETALRELISAMGMIITFETARDGAGRTHPRGMVRRTSMGGDYYGLSEWTVGALGKIGWIATGEKLPDAHVYRSLRSPESGEHYDRSKYAKVASQWPVALGPLTTTVTAATDGHLPPCRSYPNAGPTRWTRGGAGRPAEGMVGNVGVGSGGPCRAPQPGDQRGQS</sequence>
<dbReference type="RefSeq" id="WP_184934202.1">
    <property type="nucleotide sequence ID" value="NZ_JACHJV010000001.1"/>
</dbReference>